<dbReference type="Pfam" id="PF01399">
    <property type="entry name" value="PCI"/>
    <property type="match status" value="1"/>
</dbReference>
<dbReference type="InterPro" id="IPR036388">
    <property type="entry name" value="WH-like_DNA-bd_sf"/>
</dbReference>
<dbReference type="PhylomeDB" id="A0A061AWZ0"/>
<gene>
    <name evidence="3" type="ORF">CYFA0S_08e04478g</name>
</gene>
<dbReference type="GO" id="GO:0003690">
    <property type="term" value="F:double-stranded DNA binding"/>
    <property type="evidence" value="ECO:0007669"/>
    <property type="project" value="InterPro"/>
</dbReference>
<evidence type="ECO:0000256" key="1">
    <source>
        <dbReference type="ARBA" id="ARBA00025771"/>
    </source>
</evidence>
<dbReference type="VEuPathDB" id="FungiDB:BON22_4212"/>
<dbReference type="AlphaFoldDB" id="A0A061AWZ0"/>
<feature type="domain" description="PCI" evidence="2">
    <location>
        <begin position="207"/>
        <end position="411"/>
    </location>
</feature>
<dbReference type="Gene3D" id="1.10.10.10">
    <property type="entry name" value="Winged helix-like DNA-binding domain superfamily/Winged helix DNA-binding domain"/>
    <property type="match status" value="1"/>
</dbReference>
<dbReference type="InterPro" id="IPR000717">
    <property type="entry name" value="PCI_dom"/>
</dbReference>
<dbReference type="GO" id="GO:0003723">
    <property type="term" value="F:RNA binding"/>
    <property type="evidence" value="ECO:0007669"/>
    <property type="project" value="InterPro"/>
</dbReference>
<organism evidence="3">
    <name type="scientific">Cyberlindnera fabianii</name>
    <name type="common">Yeast</name>
    <name type="synonym">Hansenula fabianii</name>
    <dbReference type="NCBI Taxonomy" id="36022"/>
    <lineage>
        <taxon>Eukaryota</taxon>
        <taxon>Fungi</taxon>
        <taxon>Dikarya</taxon>
        <taxon>Ascomycota</taxon>
        <taxon>Saccharomycotina</taxon>
        <taxon>Saccharomycetes</taxon>
        <taxon>Phaffomycetales</taxon>
        <taxon>Phaffomycetaceae</taxon>
        <taxon>Cyberlindnera</taxon>
    </lineage>
</organism>
<dbReference type="InterPro" id="IPR045114">
    <property type="entry name" value="Csn12-like"/>
</dbReference>
<dbReference type="OrthoDB" id="10252687at2759"/>
<sequence length="421" mass="48317">MDTIQNLAHAFQVQDGSRLGYFLTSVENKEIVSDIDPLSIKHDSRIAHELKPVVEAYVEFSKIISADRNPLDVFTAFDTLMRQLNRLAESKPSWIGAALVKVTQDLIRYAMAADEFIAKNPTMMATKVVGDLEHEACLTKAARTIHGAFKLCLNDRNEDPSKSRKQYVYYFVGQEMRIYFKLQNRDLAKNMEKVLVKMSHSLPDLHNVEKSHAVMYLYYSGIVYCGDRDFEAAYKKFKAAFHLCNSKEKRHLESILVYLIPLKFIVTKKYPDLERLKSYTIAYTLYANIIKSVMSGDLKLFDREFEGMEVLILKKNLYLVMEELRNFVVLKLLKRIYLANGSNPHLSIKMITRGIEFAKFHTSNKDIAKRNIGVFSSDEAECLVANMIYQGYIKGYLSHSNGVLVLSKKDPFPNQVKSDPK</sequence>
<dbReference type="PANTHER" id="PTHR12732:SF0">
    <property type="entry name" value="PCI DOMAIN-CONTAINING PROTEIN 2"/>
    <property type="match status" value="1"/>
</dbReference>
<proteinExistence type="inferred from homology"/>
<dbReference type="SMART" id="SM00753">
    <property type="entry name" value="PAM"/>
    <property type="match status" value="1"/>
</dbReference>
<protein>
    <submittedName>
        <fullName evidence="3">CYFA0S08e04478g1_1</fullName>
    </submittedName>
</protein>
<evidence type="ECO:0000259" key="2">
    <source>
        <dbReference type="PROSITE" id="PS50250"/>
    </source>
</evidence>
<dbReference type="PANTHER" id="PTHR12732">
    <property type="entry name" value="UNCHARACTERIZED PROTEASOME COMPONENT REGION PCI-CONTAINING"/>
    <property type="match status" value="1"/>
</dbReference>
<accession>A0A061AWZ0</accession>
<dbReference type="PROSITE" id="PS50250">
    <property type="entry name" value="PCI"/>
    <property type="match status" value="1"/>
</dbReference>
<dbReference type="EMBL" id="LK052893">
    <property type="protein sequence ID" value="CDR42176.1"/>
    <property type="molecule type" value="Genomic_DNA"/>
</dbReference>
<name>A0A061AWZ0_CYBFA</name>
<reference evidence="3" key="1">
    <citation type="journal article" date="2014" name="Genome Announc.">
        <title>Genome sequence of the yeast Cyberlindnera fabianii (Hansenula fabianii).</title>
        <authorList>
            <person name="Freel K.C."/>
            <person name="Sarilar V."/>
            <person name="Neuveglise C."/>
            <person name="Devillers H."/>
            <person name="Friedrich A."/>
            <person name="Schacherer J."/>
        </authorList>
    </citation>
    <scope>NUCLEOTIDE SEQUENCE</scope>
    <source>
        <strain evidence="3">YJS4271</strain>
    </source>
</reference>
<comment type="similarity">
    <text evidence="1">Belongs to the CSN12 family.</text>
</comment>
<evidence type="ECO:0000313" key="3">
    <source>
        <dbReference type="EMBL" id="CDR42176.1"/>
    </source>
</evidence>